<evidence type="ECO:0000313" key="1">
    <source>
        <dbReference type="EMBL" id="ACV64393.1"/>
    </source>
</evidence>
<accession>C8VWM9</accession>
<sequence length="52" mass="5954">MTKPKKRKQRRKQQKKQKHECVCCKELTGTLALEDGTFICEDCAQAMSDLAP</sequence>
<dbReference type="HOGENOM" id="CLU_3079113_0_0_9"/>
<proteinExistence type="predicted"/>
<protein>
    <submittedName>
        <fullName evidence="1">Uncharacterized protein</fullName>
    </submittedName>
</protein>
<dbReference type="Proteomes" id="UP000002217">
    <property type="component" value="Chromosome"/>
</dbReference>
<keyword evidence="2" id="KW-1185">Reference proteome</keyword>
<reference evidence="1 2" key="1">
    <citation type="journal article" date="2009" name="Stand. Genomic Sci.">
        <title>Complete genome sequence of Desulfotomaculum acetoxidans type strain (5575).</title>
        <authorList>
            <person name="Spring S."/>
            <person name="Lapidus A."/>
            <person name="Schroder M."/>
            <person name="Gleim D."/>
            <person name="Sims D."/>
            <person name="Meincke L."/>
            <person name="Glavina Del Rio T."/>
            <person name="Tice H."/>
            <person name="Copeland A."/>
            <person name="Cheng J.F."/>
            <person name="Lucas S."/>
            <person name="Chen F."/>
            <person name="Nolan M."/>
            <person name="Bruce D."/>
            <person name="Goodwin L."/>
            <person name="Pitluck S."/>
            <person name="Ivanova N."/>
            <person name="Mavromatis K."/>
            <person name="Mikhailova N."/>
            <person name="Pati A."/>
            <person name="Chen A."/>
            <person name="Palaniappan K."/>
            <person name="Land M."/>
            <person name="Hauser L."/>
            <person name="Chang Y.J."/>
            <person name="Jeffries C.D."/>
            <person name="Chain P."/>
            <person name="Saunders E."/>
            <person name="Brettin T."/>
            <person name="Detter J.C."/>
            <person name="Goker M."/>
            <person name="Bristow J."/>
            <person name="Eisen J.A."/>
            <person name="Markowitz V."/>
            <person name="Hugenholtz P."/>
            <person name="Kyrpides N.C."/>
            <person name="Klenk H.P."/>
            <person name="Han C."/>
        </authorList>
    </citation>
    <scope>NUCLEOTIDE SEQUENCE [LARGE SCALE GENOMIC DNA]</scope>
    <source>
        <strain evidence="2">ATCC 49208 / DSM 771 / VKM B-1644</strain>
    </source>
</reference>
<gene>
    <name evidence="1" type="ordered locus">Dtox_3684</name>
</gene>
<organism evidence="1 2">
    <name type="scientific">Desulfofarcimen acetoxidans (strain ATCC 49208 / DSM 771 / KCTC 5769 / VKM B-1644 / 5575)</name>
    <name type="common">Desulfotomaculum acetoxidans</name>
    <dbReference type="NCBI Taxonomy" id="485916"/>
    <lineage>
        <taxon>Bacteria</taxon>
        <taxon>Bacillati</taxon>
        <taxon>Bacillota</taxon>
        <taxon>Clostridia</taxon>
        <taxon>Eubacteriales</taxon>
        <taxon>Peptococcaceae</taxon>
        <taxon>Desulfofarcimen</taxon>
    </lineage>
</organism>
<dbReference type="AlphaFoldDB" id="C8VWM9"/>
<name>C8VWM9_DESAS</name>
<dbReference type="STRING" id="485916.Dtox_3684"/>
<dbReference type="EMBL" id="CP001720">
    <property type="protein sequence ID" value="ACV64393.1"/>
    <property type="molecule type" value="Genomic_DNA"/>
</dbReference>
<evidence type="ECO:0000313" key="2">
    <source>
        <dbReference type="Proteomes" id="UP000002217"/>
    </source>
</evidence>
<dbReference type="KEGG" id="dae:Dtox_3684"/>
<dbReference type="RefSeq" id="WP_015759079.1">
    <property type="nucleotide sequence ID" value="NC_013216.1"/>
</dbReference>